<comment type="caution">
    <text evidence="5">The sequence shown here is derived from an EMBL/GenBank/DDBJ whole genome shotgun (WGS) entry which is preliminary data.</text>
</comment>
<proteinExistence type="inferred from homology"/>
<gene>
    <name evidence="5" type="ORF">CRD59_02550</name>
</gene>
<dbReference type="AlphaFoldDB" id="A0A366KD52"/>
<dbReference type="InterPro" id="IPR006059">
    <property type="entry name" value="SBP"/>
</dbReference>
<dbReference type="Pfam" id="PF01547">
    <property type="entry name" value="SBP_bac_1"/>
    <property type="match status" value="1"/>
</dbReference>
<dbReference type="InterPro" id="IPR006061">
    <property type="entry name" value="SBP_1_CS"/>
</dbReference>
<dbReference type="RefSeq" id="WP_113853036.1">
    <property type="nucleotide sequence ID" value="NZ_PDCH01000003.1"/>
</dbReference>
<evidence type="ECO:0000256" key="4">
    <source>
        <dbReference type="SAM" id="SignalP"/>
    </source>
</evidence>
<evidence type="ECO:0000256" key="2">
    <source>
        <dbReference type="ARBA" id="ARBA00022448"/>
    </source>
</evidence>
<protein>
    <submittedName>
        <fullName evidence="5">ABC transporter substrate-binding protein</fullName>
    </submittedName>
</protein>
<name>A0A366KD52_9BIFI</name>
<dbReference type="OrthoDB" id="2060074at2"/>
<dbReference type="EMBL" id="PDCH01000003">
    <property type="protein sequence ID" value="RBP99634.1"/>
    <property type="molecule type" value="Genomic_DNA"/>
</dbReference>
<dbReference type="Gene3D" id="3.40.190.10">
    <property type="entry name" value="Periplasmic binding protein-like II"/>
    <property type="match status" value="2"/>
</dbReference>
<dbReference type="Proteomes" id="UP000252345">
    <property type="component" value="Unassembled WGS sequence"/>
</dbReference>
<dbReference type="PROSITE" id="PS01037">
    <property type="entry name" value="SBP_BACTERIAL_1"/>
    <property type="match status" value="1"/>
</dbReference>
<keyword evidence="3 4" id="KW-0732">Signal</keyword>
<evidence type="ECO:0000256" key="1">
    <source>
        <dbReference type="ARBA" id="ARBA00008520"/>
    </source>
</evidence>
<dbReference type="PROSITE" id="PS51257">
    <property type="entry name" value="PROKAR_LIPOPROTEIN"/>
    <property type="match status" value="1"/>
</dbReference>
<evidence type="ECO:0000256" key="3">
    <source>
        <dbReference type="ARBA" id="ARBA00022729"/>
    </source>
</evidence>
<keyword evidence="6" id="KW-1185">Reference proteome</keyword>
<evidence type="ECO:0000313" key="6">
    <source>
        <dbReference type="Proteomes" id="UP000252345"/>
    </source>
</evidence>
<keyword evidence="2" id="KW-0813">Transport</keyword>
<dbReference type="InterPro" id="IPR050490">
    <property type="entry name" value="Bact_solute-bd_prot1"/>
</dbReference>
<feature type="signal peptide" evidence="4">
    <location>
        <begin position="1"/>
        <end position="22"/>
    </location>
</feature>
<comment type="similarity">
    <text evidence="1">Belongs to the bacterial solute-binding protein 1 family.</text>
</comment>
<feature type="chain" id="PRO_5039093608" evidence="4">
    <location>
        <begin position="23"/>
        <end position="417"/>
    </location>
</feature>
<reference evidence="5 6" key="1">
    <citation type="submission" date="2017-10" db="EMBL/GenBank/DDBJ databases">
        <title>Bifidobacterium xylocopum sp. nov. and Bifidobacterium aemilianum sp. nov., from the carpenter bee (Xylocopa violacea) digestive tract.</title>
        <authorList>
            <person name="Alberoni D."/>
            <person name="Baffoni L."/>
            <person name="Di Gioia D."/>
            <person name="Gaggia F."/>
            <person name="Biavati B."/>
        </authorList>
    </citation>
    <scope>NUCLEOTIDE SEQUENCE [LARGE SCALE GENOMIC DNA]</scope>
    <source>
        <strain evidence="5 6">XV2</strain>
    </source>
</reference>
<dbReference type="SUPFAM" id="SSF53850">
    <property type="entry name" value="Periplasmic binding protein-like II"/>
    <property type="match status" value="1"/>
</dbReference>
<evidence type="ECO:0000313" key="5">
    <source>
        <dbReference type="EMBL" id="RBP99634.1"/>
    </source>
</evidence>
<sequence length="417" mass="45919">MKGFKYIAAAACCVLAAGSLGACGSSSSGGKQTIEFMTMQSSGTPQLKVLQKLTKKFEDKNPDIHIKLDPGTNSNQNDIRVRLAGHNPPDIWATHGWSRDRYANFLEPMQDRPWAKRLKPLGKDVYKTKDGKFYALPADIQVSGIMYNETALSKAGVDPKSIDTWDAFQQACTKLKSSGITPIVSTPKDMGAVGDIADYILPGIYSQSELKQLKSGKFDSKVYERFSSMVSQWAKDGYFNVDYTSATPDDISRLMASDKAGFYFRANGSAQLIESYNPKVKLGMMPIPSDQGKPYFSTGEDMLTFGVSKTSKSKQAAIKYIDFLAESENLQELVNVSMNDSALTGVKSALGQFQPTFDYWTKQQKTRTVPFFDRTYLPGLYSTMSKSTDGLITGQLTPQEAAGQVQTAFENAKSKKQ</sequence>
<organism evidence="5 6">
    <name type="scientific">Bifidobacterium xylocopae</name>
    <dbReference type="NCBI Taxonomy" id="2493119"/>
    <lineage>
        <taxon>Bacteria</taxon>
        <taxon>Bacillati</taxon>
        <taxon>Actinomycetota</taxon>
        <taxon>Actinomycetes</taxon>
        <taxon>Bifidobacteriales</taxon>
        <taxon>Bifidobacteriaceae</taxon>
        <taxon>Bifidobacterium</taxon>
    </lineage>
</organism>
<accession>A0A366KD52</accession>
<dbReference type="GO" id="GO:0055085">
    <property type="term" value="P:transmembrane transport"/>
    <property type="evidence" value="ECO:0007669"/>
    <property type="project" value="InterPro"/>
</dbReference>
<dbReference type="PANTHER" id="PTHR43649">
    <property type="entry name" value="ARABINOSE-BINDING PROTEIN-RELATED"/>
    <property type="match status" value="1"/>
</dbReference>